<feature type="compositionally biased region" description="Basic and acidic residues" evidence="1">
    <location>
        <begin position="34"/>
        <end position="54"/>
    </location>
</feature>
<feature type="compositionally biased region" description="Polar residues" evidence="1">
    <location>
        <begin position="166"/>
        <end position="176"/>
    </location>
</feature>
<gene>
    <name evidence="2" type="ORF">LPJ53_000049</name>
</gene>
<dbReference type="OrthoDB" id="5591183at2759"/>
<evidence type="ECO:0000313" key="2">
    <source>
        <dbReference type="EMBL" id="KAJ1725788.1"/>
    </source>
</evidence>
<reference evidence="2" key="1">
    <citation type="submission" date="2022-07" db="EMBL/GenBank/DDBJ databases">
        <title>Phylogenomic reconstructions and comparative analyses of Kickxellomycotina fungi.</title>
        <authorList>
            <person name="Reynolds N.K."/>
            <person name="Stajich J.E."/>
            <person name="Barry K."/>
            <person name="Grigoriev I.V."/>
            <person name="Crous P."/>
            <person name="Smith M.E."/>
        </authorList>
    </citation>
    <scope>NUCLEOTIDE SEQUENCE</scope>
    <source>
        <strain evidence="2">NBRC 32514</strain>
    </source>
</reference>
<proteinExistence type="predicted"/>
<protein>
    <submittedName>
        <fullName evidence="2">Uncharacterized protein</fullName>
    </submittedName>
</protein>
<name>A0A9W8CW25_9FUNG</name>
<accession>A0A9W8CW25</accession>
<keyword evidence="3" id="KW-1185">Reference proteome</keyword>
<comment type="caution">
    <text evidence="2">The sequence shown here is derived from an EMBL/GenBank/DDBJ whole genome shotgun (WGS) entry which is preliminary data.</text>
</comment>
<evidence type="ECO:0000313" key="3">
    <source>
        <dbReference type="Proteomes" id="UP001149813"/>
    </source>
</evidence>
<evidence type="ECO:0000256" key="1">
    <source>
        <dbReference type="SAM" id="MobiDB-lite"/>
    </source>
</evidence>
<feature type="region of interest" description="Disordered" evidence="1">
    <location>
        <begin position="32"/>
        <end position="64"/>
    </location>
</feature>
<feature type="compositionally biased region" description="Basic and acidic residues" evidence="1">
    <location>
        <begin position="142"/>
        <end position="157"/>
    </location>
</feature>
<dbReference type="EMBL" id="JANBOJ010000001">
    <property type="protein sequence ID" value="KAJ1725788.1"/>
    <property type="molecule type" value="Genomic_DNA"/>
</dbReference>
<dbReference type="AlphaFoldDB" id="A0A9W8CW25"/>
<feature type="region of interest" description="Disordered" evidence="1">
    <location>
        <begin position="139"/>
        <end position="178"/>
    </location>
</feature>
<organism evidence="2 3">
    <name type="scientific">Coemansia erecta</name>
    <dbReference type="NCBI Taxonomy" id="147472"/>
    <lineage>
        <taxon>Eukaryota</taxon>
        <taxon>Fungi</taxon>
        <taxon>Fungi incertae sedis</taxon>
        <taxon>Zoopagomycota</taxon>
        <taxon>Kickxellomycotina</taxon>
        <taxon>Kickxellomycetes</taxon>
        <taxon>Kickxellales</taxon>
        <taxon>Kickxellaceae</taxon>
        <taxon>Coemansia</taxon>
    </lineage>
</organism>
<dbReference type="Proteomes" id="UP001149813">
    <property type="component" value="Unassembled WGS sequence"/>
</dbReference>
<sequence>MLASKSGVYEAPFRISLLSCCEIRSPAIPQFLSTKKDAPSEHRGTQDSKVESARHAQNGQDHVDESYEQALQRIWGPNESVNTSRYPSKRRVYSWSAEGDESDLFSVWLCPEVENRIRRKQIQRKRALELAQAIIAPAASTAEEHGDSDNGDDDRPRKISRKRRLSSTPEPDTSISDAAEMCSPELSKPQLLLIPELLPKGMFREAKAGCMSSTTTSGPALTISDSMDSHQADTQDDQFGLGLDLGFDIARGTSKREDSSESAAIGSSILEITNFLERDIDVYAPLEVGRGTATTNTTLFPKPLLPPPPLPIDFASLMVSTDASKTKAGVNGDDGTLPRCTSRPQDLVNDILGMEL</sequence>